<dbReference type="AlphaFoldDB" id="A0A6G9Z3U7"/>
<name>A0A6G9Z3U7_9NOCA</name>
<dbReference type="InterPro" id="IPR011990">
    <property type="entry name" value="TPR-like_helical_dom_sf"/>
</dbReference>
<reference evidence="1 2" key="1">
    <citation type="journal article" date="2019" name="ACS Chem. Biol.">
        <title>Identification and Mobilization of a Cryptic Antibiotic Biosynthesis Gene Locus from a Human-Pathogenic Nocardia Isolate.</title>
        <authorList>
            <person name="Herisse M."/>
            <person name="Ishida K."/>
            <person name="Porter J.L."/>
            <person name="Howden B."/>
            <person name="Hertweck C."/>
            <person name="Stinear T.P."/>
            <person name="Pidot S.J."/>
        </authorList>
    </citation>
    <scope>NUCLEOTIDE SEQUENCE [LARGE SCALE GENOMIC DNA]</scope>
    <source>
        <strain evidence="1 2">AUSMDU00012715</strain>
    </source>
</reference>
<dbReference type="InterPro" id="IPR011717">
    <property type="entry name" value="TPR-4"/>
</dbReference>
<dbReference type="Gene3D" id="1.25.40.10">
    <property type="entry name" value="Tetratricopeptide repeat domain"/>
    <property type="match status" value="1"/>
</dbReference>
<accession>A0A6G9Z3U7</accession>
<dbReference type="Pfam" id="PF07721">
    <property type="entry name" value="TPR_4"/>
    <property type="match status" value="3"/>
</dbReference>
<protein>
    <submittedName>
        <fullName evidence="1">Tetratricopeptide repeat protein</fullName>
    </submittedName>
</protein>
<evidence type="ECO:0000313" key="1">
    <source>
        <dbReference type="EMBL" id="QIS20061.1"/>
    </source>
</evidence>
<dbReference type="Proteomes" id="UP000500953">
    <property type="component" value="Chromosome"/>
</dbReference>
<dbReference type="GO" id="GO:0042802">
    <property type="term" value="F:identical protein binding"/>
    <property type="evidence" value="ECO:0007669"/>
    <property type="project" value="InterPro"/>
</dbReference>
<organism evidence="1 2">
    <name type="scientific">Nocardia terpenica</name>
    <dbReference type="NCBI Taxonomy" id="455432"/>
    <lineage>
        <taxon>Bacteria</taxon>
        <taxon>Bacillati</taxon>
        <taxon>Actinomycetota</taxon>
        <taxon>Actinomycetes</taxon>
        <taxon>Mycobacteriales</taxon>
        <taxon>Nocardiaceae</taxon>
        <taxon>Nocardia</taxon>
    </lineage>
</organism>
<gene>
    <name evidence="1" type="ORF">F6W96_18945</name>
</gene>
<dbReference type="EMBL" id="CP046173">
    <property type="protein sequence ID" value="QIS20061.1"/>
    <property type="molecule type" value="Genomic_DNA"/>
</dbReference>
<sequence length="329" mass="35114">MAVACDMTRRASTHFTQTGTVCRNFVVSRGKFRPLPAFFAVASTSVWAESPSHLLRRKAGPMTRPYPNGAQDALSLADRYDSADPIEWHGAAVYPMYSESLGPDPTLVTLRLLAADPPPELLGLGLGLSVLGGYVLLDDRRLRGVDVWIDAMADGITLQVSAAASEAAFTVTPVWMNIAGITESWTGNYGVLIDRAVHGHALLHCSSGVGAPDFTELVVEVSVASAATDESRYGGALYDLGVAMHGRGDVEQACALWTQAAGFGHVGAAYDLGVVRFRRGELFEAERWWRAAADHGDTRAMAGLAEVLDRRGNPSEARVWRACAAGALA</sequence>
<evidence type="ECO:0000313" key="2">
    <source>
        <dbReference type="Proteomes" id="UP000500953"/>
    </source>
</evidence>
<proteinExistence type="predicted"/>
<dbReference type="SUPFAM" id="SSF81901">
    <property type="entry name" value="HCP-like"/>
    <property type="match status" value="1"/>
</dbReference>